<feature type="transmembrane region" description="Helical" evidence="1">
    <location>
        <begin position="68"/>
        <end position="85"/>
    </location>
</feature>
<feature type="transmembrane region" description="Helical" evidence="1">
    <location>
        <begin position="21"/>
        <end position="48"/>
    </location>
</feature>
<dbReference type="RefSeq" id="WP_216009505.1">
    <property type="nucleotide sequence ID" value="NZ_JAHKPV010000021.1"/>
</dbReference>
<keyword evidence="3" id="KW-1185">Reference proteome</keyword>
<evidence type="ECO:0000313" key="3">
    <source>
        <dbReference type="Proteomes" id="UP000753376"/>
    </source>
</evidence>
<organism evidence="2 3">
    <name type="scientific">Marinobacter salexigens</name>
    <dbReference type="NCBI Taxonomy" id="1925763"/>
    <lineage>
        <taxon>Bacteria</taxon>
        <taxon>Pseudomonadati</taxon>
        <taxon>Pseudomonadota</taxon>
        <taxon>Gammaproteobacteria</taxon>
        <taxon>Pseudomonadales</taxon>
        <taxon>Marinobacteraceae</taxon>
        <taxon>Marinobacter</taxon>
    </lineage>
</organism>
<sequence length="86" mass="9500">MMSSAITRLKHWLHEADKLQHMLVSIVLVQMGLYWLDIFSAAAVAFGIGIVKELGDKFFRDGFSWGDIIANAVGVSLGAILVLPWL</sequence>
<reference evidence="2 3" key="1">
    <citation type="submission" date="2021-05" db="EMBL/GenBank/DDBJ databases">
        <title>Draft genomes of bacteria isolated from model marine particles.</title>
        <authorList>
            <person name="Datta M.S."/>
            <person name="Schwartzman J.A."/>
            <person name="Enke T.N."/>
            <person name="Saavedra J."/>
            <person name="Cermak N."/>
            <person name="Cordero O.X."/>
        </authorList>
    </citation>
    <scope>NUCLEOTIDE SEQUENCE [LARGE SCALE GENOMIC DNA]</scope>
    <source>
        <strain evidence="2 3">D2M19</strain>
    </source>
</reference>
<dbReference type="Proteomes" id="UP000753376">
    <property type="component" value="Unassembled WGS sequence"/>
</dbReference>
<name>A0ABS6AC51_9GAMM</name>
<dbReference type="EMBL" id="JAHKPV010000021">
    <property type="protein sequence ID" value="MBU2875745.1"/>
    <property type="molecule type" value="Genomic_DNA"/>
</dbReference>
<protein>
    <submittedName>
        <fullName evidence="2">YfiM family protein</fullName>
    </submittedName>
</protein>
<gene>
    <name evidence="2" type="ORF">KO508_17245</name>
</gene>
<keyword evidence="1" id="KW-0472">Membrane</keyword>
<proteinExistence type="predicted"/>
<keyword evidence="1" id="KW-1133">Transmembrane helix</keyword>
<accession>A0ABS6AC51</accession>
<evidence type="ECO:0000256" key="1">
    <source>
        <dbReference type="SAM" id="Phobius"/>
    </source>
</evidence>
<keyword evidence="1" id="KW-0812">Transmembrane</keyword>
<comment type="caution">
    <text evidence="2">The sequence shown here is derived from an EMBL/GenBank/DDBJ whole genome shotgun (WGS) entry which is preliminary data.</text>
</comment>
<evidence type="ECO:0000313" key="2">
    <source>
        <dbReference type="EMBL" id="MBU2875745.1"/>
    </source>
</evidence>